<dbReference type="InterPro" id="IPR029040">
    <property type="entry name" value="RPABC4/Spt4"/>
</dbReference>
<dbReference type="SMART" id="SM00659">
    <property type="entry name" value="RPOLCX"/>
    <property type="match status" value="2"/>
</dbReference>
<comment type="subcellular location">
    <subcellularLocation>
        <location evidence="1">Nucleus</location>
    </subcellularLocation>
</comment>
<organism evidence="6 7">
    <name type="scientific">Arachis hypogaea</name>
    <name type="common">Peanut</name>
    <dbReference type="NCBI Taxonomy" id="3818"/>
    <lineage>
        <taxon>Eukaryota</taxon>
        <taxon>Viridiplantae</taxon>
        <taxon>Streptophyta</taxon>
        <taxon>Embryophyta</taxon>
        <taxon>Tracheophyta</taxon>
        <taxon>Spermatophyta</taxon>
        <taxon>Magnoliopsida</taxon>
        <taxon>eudicotyledons</taxon>
        <taxon>Gunneridae</taxon>
        <taxon>Pentapetalae</taxon>
        <taxon>rosids</taxon>
        <taxon>fabids</taxon>
        <taxon>Fabales</taxon>
        <taxon>Fabaceae</taxon>
        <taxon>Papilionoideae</taxon>
        <taxon>50 kb inversion clade</taxon>
        <taxon>dalbergioids sensu lato</taxon>
        <taxon>Dalbergieae</taxon>
        <taxon>Pterocarpus clade</taxon>
        <taxon>Arachis</taxon>
    </lineage>
</organism>
<protein>
    <submittedName>
        <fullName evidence="6">Uncharacterized protein</fullName>
    </submittedName>
</protein>
<dbReference type="GO" id="GO:0003899">
    <property type="term" value="F:DNA-directed RNA polymerase activity"/>
    <property type="evidence" value="ECO:0007669"/>
    <property type="project" value="InterPro"/>
</dbReference>
<evidence type="ECO:0000256" key="4">
    <source>
        <dbReference type="ARBA" id="ARBA00023242"/>
    </source>
</evidence>
<dbReference type="GO" id="GO:0005665">
    <property type="term" value="C:RNA polymerase II, core complex"/>
    <property type="evidence" value="ECO:0007669"/>
    <property type="project" value="TreeGrafter"/>
</dbReference>
<dbReference type="AlphaFoldDB" id="A0A445DVB1"/>
<evidence type="ECO:0000313" key="6">
    <source>
        <dbReference type="EMBL" id="RYR67067.1"/>
    </source>
</evidence>
<dbReference type="SUPFAM" id="SSF63393">
    <property type="entry name" value="RNA polymerase subunits"/>
    <property type="match status" value="2"/>
</dbReference>
<dbReference type="InterPro" id="IPR039747">
    <property type="entry name" value="RPABC4"/>
</dbReference>
<dbReference type="PANTHER" id="PTHR12056:SF2">
    <property type="entry name" value="GEO11084P1"/>
    <property type="match status" value="1"/>
</dbReference>
<name>A0A445DVB1_ARAHY</name>
<accession>A0A445DVB1</accession>
<dbReference type="InterPro" id="IPR006591">
    <property type="entry name" value="RNAP_P/RPABC4"/>
</dbReference>
<comment type="caution">
    <text evidence="6">The sequence shown here is derived from an EMBL/GenBank/DDBJ whole genome shotgun (WGS) entry which is preliminary data.</text>
</comment>
<evidence type="ECO:0000256" key="5">
    <source>
        <dbReference type="ARBA" id="ARBA00025770"/>
    </source>
</evidence>
<dbReference type="Pfam" id="PF03604">
    <property type="entry name" value="Zn_ribbon_RPAB4"/>
    <property type="match status" value="1"/>
</dbReference>
<proteinExistence type="inferred from homology"/>
<keyword evidence="2" id="KW-0479">Metal-binding</keyword>
<dbReference type="EMBL" id="SDMP01000003">
    <property type="protein sequence ID" value="RYR67067.1"/>
    <property type="molecule type" value="Genomic_DNA"/>
</dbReference>
<dbReference type="GO" id="GO:0005666">
    <property type="term" value="C:RNA polymerase III complex"/>
    <property type="evidence" value="ECO:0007669"/>
    <property type="project" value="TreeGrafter"/>
</dbReference>
<evidence type="ECO:0000256" key="2">
    <source>
        <dbReference type="ARBA" id="ARBA00022723"/>
    </source>
</evidence>
<dbReference type="STRING" id="3818.A0A445DVB1"/>
<comment type="similarity">
    <text evidence="5">Belongs to the archaeal Rpo12/eukaryotic RPC10 RNA polymerase subunit family.</text>
</comment>
<gene>
    <name evidence="6" type="ORF">Ahy_A03g013308</name>
</gene>
<sequence length="88" mass="10388">MDPQAEPMNYICGDYGMENTLKCSNVIQCRECGYHILYKKRTRHKKEKMDPQTEPVNYICGDYGMENTLKYSNVIQCGYHILYKKHTL</sequence>
<dbReference type="Gene3D" id="2.20.28.30">
    <property type="entry name" value="RNA polymerase ii, chain L"/>
    <property type="match status" value="2"/>
</dbReference>
<dbReference type="GO" id="GO:0008270">
    <property type="term" value="F:zinc ion binding"/>
    <property type="evidence" value="ECO:0007669"/>
    <property type="project" value="InterPro"/>
</dbReference>
<keyword evidence="3" id="KW-0862">Zinc</keyword>
<dbReference type="Proteomes" id="UP000289738">
    <property type="component" value="Chromosome A03"/>
</dbReference>
<dbReference type="GO" id="GO:0003677">
    <property type="term" value="F:DNA binding"/>
    <property type="evidence" value="ECO:0007669"/>
    <property type="project" value="InterPro"/>
</dbReference>
<keyword evidence="7" id="KW-1185">Reference proteome</keyword>
<dbReference type="GO" id="GO:0005736">
    <property type="term" value="C:RNA polymerase I complex"/>
    <property type="evidence" value="ECO:0007669"/>
    <property type="project" value="TreeGrafter"/>
</dbReference>
<reference evidence="6 7" key="1">
    <citation type="submission" date="2019-01" db="EMBL/GenBank/DDBJ databases">
        <title>Sequencing of cultivated peanut Arachis hypogaea provides insights into genome evolution and oil improvement.</title>
        <authorList>
            <person name="Chen X."/>
        </authorList>
    </citation>
    <scope>NUCLEOTIDE SEQUENCE [LARGE SCALE GENOMIC DNA]</scope>
    <source>
        <strain evidence="7">cv. Fuhuasheng</strain>
        <tissue evidence="6">Leaves</tissue>
    </source>
</reference>
<evidence type="ECO:0000256" key="3">
    <source>
        <dbReference type="ARBA" id="ARBA00022833"/>
    </source>
</evidence>
<evidence type="ECO:0000313" key="7">
    <source>
        <dbReference type="Proteomes" id="UP000289738"/>
    </source>
</evidence>
<evidence type="ECO:0000256" key="1">
    <source>
        <dbReference type="ARBA" id="ARBA00004123"/>
    </source>
</evidence>
<dbReference type="GO" id="GO:0006351">
    <property type="term" value="P:DNA-templated transcription"/>
    <property type="evidence" value="ECO:0007669"/>
    <property type="project" value="InterPro"/>
</dbReference>
<keyword evidence="4" id="KW-0539">Nucleus</keyword>
<dbReference type="PANTHER" id="PTHR12056">
    <property type="entry name" value="DNA-DIRECTED RNA POLYMERASES I, II, AND III"/>
    <property type="match status" value="1"/>
</dbReference>